<proteinExistence type="predicted"/>
<feature type="region of interest" description="Disordered" evidence="1">
    <location>
        <begin position="172"/>
        <end position="191"/>
    </location>
</feature>
<protein>
    <submittedName>
        <fullName evidence="2">Uncharacterized protein</fullName>
    </submittedName>
</protein>
<reference evidence="2 3" key="1">
    <citation type="submission" date="2024-09" db="EMBL/GenBank/DDBJ databases">
        <title>Chromosome-scale assembly of Riccia fluitans.</title>
        <authorList>
            <person name="Paukszto L."/>
            <person name="Sawicki J."/>
            <person name="Karawczyk K."/>
            <person name="Piernik-Szablinska J."/>
            <person name="Szczecinska M."/>
            <person name="Mazdziarz M."/>
        </authorList>
    </citation>
    <scope>NUCLEOTIDE SEQUENCE [LARGE SCALE GENOMIC DNA]</scope>
    <source>
        <strain evidence="2">Rf_01</strain>
        <tissue evidence="2">Aerial parts of the thallus</tissue>
    </source>
</reference>
<dbReference type="EMBL" id="JBHFFA010000139">
    <property type="protein sequence ID" value="KAL2602989.1"/>
    <property type="molecule type" value="Genomic_DNA"/>
</dbReference>
<evidence type="ECO:0000313" key="2">
    <source>
        <dbReference type="EMBL" id="KAL2602989.1"/>
    </source>
</evidence>
<evidence type="ECO:0000256" key="1">
    <source>
        <dbReference type="SAM" id="MobiDB-lite"/>
    </source>
</evidence>
<accession>A0ABD1XDS3</accession>
<comment type="caution">
    <text evidence="2">The sequence shown here is derived from an EMBL/GenBank/DDBJ whole genome shotgun (WGS) entry which is preliminary data.</text>
</comment>
<dbReference type="AlphaFoldDB" id="A0ABD1XDS3"/>
<dbReference type="Proteomes" id="UP001605036">
    <property type="component" value="Unassembled WGS sequence"/>
</dbReference>
<evidence type="ECO:0000313" key="3">
    <source>
        <dbReference type="Proteomes" id="UP001605036"/>
    </source>
</evidence>
<organism evidence="2 3">
    <name type="scientific">Riccia fluitans</name>
    <dbReference type="NCBI Taxonomy" id="41844"/>
    <lineage>
        <taxon>Eukaryota</taxon>
        <taxon>Viridiplantae</taxon>
        <taxon>Streptophyta</taxon>
        <taxon>Embryophyta</taxon>
        <taxon>Marchantiophyta</taxon>
        <taxon>Marchantiopsida</taxon>
        <taxon>Marchantiidae</taxon>
        <taxon>Marchantiales</taxon>
        <taxon>Ricciaceae</taxon>
        <taxon>Riccia</taxon>
    </lineage>
</organism>
<feature type="region of interest" description="Disordered" evidence="1">
    <location>
        <begin position="1"/>
        <end position="53"/>
    </location>
</feature>
<feature type="compositionally biased region" description="Polar residues" evidence="1">
    <location>
        <begin position="16"/>
        <end position="29"/>
    </location>
</feature>
<feature type="compositionally biased region" description="Basic and acidic residues" evidence="1">
    <location>
        <begin position="172"/>
        <end position="182"/>
    </location>
</feature>
<keyword evidence="3" id="KW-1185">Reference proteome</keyword>
<name>A0ABD1XDS3_9MARC</name>
<gene>
    <name evidence="2" type="ORF">R1flu_017286</name>
</gene>
<sequence>MAQAVIDFPVSKGDEQSLTSQHNLNSPSQHVRKTRPPSASSERGPISVSPLQSPVRIRVQRSRGMMSLRQNKFAARARTVRLPCQDGDCENIGSGHGRLAPPSVCKLSTWKASSCASDGDSDSESDYEQYVDEICREDVPRLGLVKLPTSFATEKLEWQFADEFWPSHHTEFSHETEFKGEDPEPLPVWFR</sequence>